<reference evidence="1 2" key="1">
    <citation type="submission" date="2015-03" db="EMBL/GenBank/DDBJ databases">
        <title>Genome assembly of Sandaracinus amylolyticus DSM 53668.</title>
        <authorList>
            <person name="Sharma G."/>
            <person name="Subramanian S."/>
        </authorList>
    </citation>
    <scope>NUCLEOTIDE SEQUENCE [LARGE SCALE GENOMIC DNA]</scope>
    <source>
        <strain evidence="1 2">DSM 53668</strain>
    </source>
</reference>
<dbReference type="Pfam" id="PF09650">
    <property type="entry name" value="PHA_gran_rgn"/>
    <property type="match status" value="1"/>
</dbReference>
<dbReference type="Proteomes" id="UP000034883">
    <property type="component" value="Chromosome"/>
</dbReference>
<evidence type="ECO:0008006" key="3">
    <source>
        <dbReference type="Google" id="ProtNLM"/>
    </source>
</evidence>
<organism evidence="1 2">
    <name type="scientific">Sandaracinus amylolyticus</name>
    <dbReference type="NCBI Taxonomy" id="927083"/>
    <lineage>
        <taxon>Bacteria</taxon>
        <taxon>Pseudomonadati</taxon>
        <taxon>Myxococcota</taxon>
        <taxon>Polyangia</taxon>
        <taxon>Polyangiales</taxon>
        <taxon>Sandaracinaceae</taxon>
        <taxon>Sandaracinus</taxon>
    </lineage>
</organism>
<keyword evidence="2" id="KW-1185">Reference proteome</keyword>
<proteinExistence type="predicted"/>
<dbReference type="AlphaFoldDB" id="A0A0F6W1T9"/>
<dbReference type="KEGG" id="samy:DB32_002245"/>
<dbReference type="RefSeq" id="WP_053232367.1">
    <property type="nucleotide sequence ID" value="NZ_CP011125.1"/>
</dbReference>
<accession>A0A0F6W1T9</accession>
<evidence type="ECO:0000313" key="2">
    <source>
        <dbReference type="Proteomes" id="UP000034883"/>
    </source>
</evidence>
<sequence length="104" mass="11921">MKHTIDTGLDMQLSKKAIEKAMDAYKARFADYSPRFDWTGDDRGEFSFNAKGVKLNGNIVVRDQKVDVDMHVPLLFRVFQGKAMDVIEEQVKLWVEKAKRGELG</sequence>
<name>A0A0F6W1T9_9BACT</name>
<protein>
    <recommendedName>
        <fullName evidence="3">Polyhydroxyalkanoic acid system protein</fullName>
    </recommendedName>
</protein>
<dbReference type="InterPro" id="IPR013433">
    <property type="entry name" value="PHA_gran_rgn"/>
</dbReference>
<evidence type="ECO:0000313" key="1">
    <source>
        <dbReference type="EMBL" id="AKF05096.1"/>
    </source>
</evidence>
<dbReference type="OrthoDB" id="5519662at2"/>
<dbReference type="EMBL" id="CP011125">
    <property type="protein sequence ID" value="AKF05096.1"/>
    <property type="molecule type" value="Genomic_DNA"/>
</dbReference>
<dbReference type="STRING" id="927083.DB32_002245"/>
<gene>
    <name evidence="1" type="ORF">DB32_002245</name>
</gene>